<feature type="domain" description="Protein kinase" evidence="5">
    <location>
        <begin position="49"/>
        <end position="315"/>
    </location>
</feature>
<dbReference type="GO" id="GO:0005524">
    <property type="term" value="F:ATP binding"/>
    <property type="evidence" value="ECO:0007669"/>
    <property type="project" value="UniProtKB-UniRule"/>
</dbReference>
<keyword evidence="7" id="KW-1185">Reference proteome</keyword>
<dbReference type="InterPro" id="IPR011009">
    <property type="entry name" value="Kinase-like_dom_sf"/>
</dbReference>
<feature type="region of interest" description="Disordered" evidence="4">
    <location>
        <begin position="489"/>
        <end position="520"/>
    </location>
</feature>
<evidence type="ECO:0000256" key="2">
    <source>
        <dbReference type="ARBA" id="ARBA00022840"/>
    </source>
</evidence>
<dbReference type="PANTHER" id="PTHR24346">
    <property type="entry name" value="MAP/MICROTUBULE AFFINITY-REGULATING KINASE"/>
    <property type="match status" value="1"/>
</dbReference>
<evidence type="ECO:0000313" key="6">
    <source>
        <dbReference type="EMBL" id="TFK26123.1"/>
    </source>
</evidence>
<dbReference type="InterPro" id="IPR008271">
    <property type="entry name" value="Ser/Thr_kinase_AS"/>
</dbReference>
<feature type="region of interest" description="Disordered" evidence="4">
    <location>
        <begin position="532"/>
        <end position="554"/>
    </location>
</feature>
<feature type="compositionally biased region" description="Polar residues" evidence="4">
    <location>
        <begin position="728"/>
        <end position="738"/>
    </location>
</feature>
<feature type="binding site" evidence="3">
    <location>
        <position position="78"/>
    </location>
    <ligand>
        <name>ATP</name>
        <dbReference type="ChEBI" id="CHEBI:30616"/>
    </ligand>
</feature>
<name>A0A5C3L0U0_COPMA</name>
<evidence type="ECO:0000259" key="5">
    <source>
        <dbReference type="PROSITE" id="PS50011"/>
    </source>
</evidence>
<dbReference type="AlphaFoldDB" id="A0A5C3L0U0"/>
<feature type="region of interest" description="Disordered" evidence="4">
    <location>
        <begin position="723"/>
        <end position="767"/>
    </location>
</feature>
<dbReference type="PROSITE" id="PS00108">
    <property type="entry name" value="PROTEIN_KINASE_ST"/>
    <property type="match status" value="1"/>
</dbReference>
<dbReference type="Proteomes" id="UP000307440">
    <property type="component" value="Unassembled WGS sequence"/>
</dbReference>
<feature type="region of interest" description="Disordered" evidence="4">
    <location>
        <begin position="978"/>
        <end position="1007"/>
    </location>
</feature>
<dbReference type="FunFam" id="1.10.510.10:FF:000571">
    <property type="entry name" value="Maternal embryonic leucine zipper kinase"/>
    <property type="match status" value="1"/>
</dbReference>
<keyword evidence="1 3" id="KW-0547">Nucleotide-binding</keyword>
<feature type="compositionally biased region" description="Polar residues" evidence="4">
    <location>
        <begin position="538"/>
        <end position="549"/>
    </location>
</feature>
<evidence type="ECO:0000256" key="1">
    <source>
        <dbReference type="ARBA" id="ARBA00022741"/>
    </source>
</evidence>
<dbReference type="Gene3D" id="1.10.510.10">
    <property type="entry name" value="Transferase(Phosphotransferase) domain 1"/>
    <property type="match status" value="1"/>
</dbReference>
<dbReference type="GO" id="GO:0005737">
    <property type="term" value="C:cytoplasm"/>
    <property type="evidence" value="ECO:0007669"/>
    <property type="project" value="TreeGrafter"/>
</dbReference>
<dbReference type="PANTHER" id="PTHR24346:SF110">
    <property type="entry name" value="NON-SPECIFIC SERINE_THREONINE PROTEIN KINASE"/>
    <property type="match status" value="1"/>
</dbReference>
<keyword evidence="2 3" id="KW-0067">ATP-binding</keyword>
<feature type="region of interest" description="Disordered" evidence="4">
    <location>
        <begin position="648"/>
        <end position="702"/>
    </location>
</feature>
<feature type="compositionally biased region" description="Polar residues" evidence="4">
    <location>
        <begin position="650"/>
        <end position="669"/>
    </location>
</feature>
<dbReference type="STRING" id="230819.A0A5C3L0U0"/>
<dbReference type="GO" id="GO:0035556">
    <property type="term" value="P:intracellular signal transduction"/>
    <property type="evidence" value="ECO:0007669"/>
    <property type="project" value="TreeGrafter"/>
</dbReference>
<evidence type="ECO:0000313" key="7">
    <source>
        <dbReference type="Proteomes" id="UP000307440"/>
    </source>
</evidence>
<reference evidence="6 7" key="1">
    <citation type="journal article" date="2019" name="Nat. Ecol. Evol.">
        <title>Megaphylogeny resolves global patterns of mushroom evolution.</title>
        <authorList>
            <person name="Varga T."/>
            <person name="Krizsan K."/>
            <person name="Foldi C."/>
            <person name="Dima B."/>
            <person name="Sanchez-Garcia M."/>
            <person name="Sanchez-Ramirez S."/>
            <person name="Szollosi G.J."/>
            <person name="Szarkandi J.G."/>
            <person name="Papp V."/>
            <person name="Albert L."/>
            <person name="Andreopoulos W."/>
            <person name="Angelini C."/>
            <person name="Antonin V."/>
            <person name="Barry K.W."/>
            <person name="Bougher N.L."/>
            <person name="Buchanan P."/>
            <person name="Buyck B."/>
            <person name="Bense V."/>
            <person name="Catcheside P."/>
            <person name="Chovatia M."/>
            <person name="Cooper J."/>
            <person name="Damon W."/>
            <person name="Desjardin D."/>
            <person name="Finy P."/>
            <person name="Geml J."/>
            <person name="Haridas S."/>
            <person name="Hughes K."/>
            <person name="Justo A."/>
            <person name="Karasinski D."/>
            <person name="Kautmanova I."/>
            <person name="Kiss B."/>
            <person name="Kocsube S."/>
            <person name="Kotiranta H."/>
            <person name="LaButti K.M."/>
            <person name="Lechner B.E."/>
            <person name="Liimatainen K."/>
            <person name="Lipzen A."/>
            <person name="Lukacs Z."/>
            <person name="Mihaltcheva S."/>
            <person name="Morgado L.N."/>
            <person name="Niskanen T."/>
            <person name="Noordeloos M.E."/>
            <person name="Ohm R.A."/>
            <person name="Ortiz-Santana B."/>
            <person name="Ovrebo C."/>
            <person name="Racz N."/>
            <person name="Riley R."/>
            <person name="Savchenko A."/>
            <person name="Shiryaev A."/>
            <person name="Soop K."/>
            <person name="Spirin V."/>
            <person name="Szebenyi C."/>
            <person name="Tomsovsky M."/>
            <person name="Tulloss R.E."/>
            <person name="Uehling J."/>
            <person name="Grigoriev I.V."/>
            <person name="Vagvolgyi C."/>
            <person name="Papp T."/>
            <person name="Martin F.M."/>
            <person name="Miettinen O."/>
            <person name="Hibbett D.S."/>
            <person name="Nagy L.G."/>
        </authorList>
    </citation>
    <scope>NUCLEOTIDE SEQUENCE [LARGE SCALE GENOMIC DNA]</scope>
    <source>
        <strain evidence="6 7">CBS 121175</strain>
    </source>
</reference>
<dbReference type="InterPro" id="IPR000719">
    <property type="entry name" value="Prot_kinase_dom"/>
</dbReference>
<dbReference type="Pfam" id="PF00069">
    <property type="entry name" value="Pkinase"/>
    <property type="match status" value="1"/>
</dbReference>
<accession>A0A5C3L0U0</accession>
<keyword evidence="6" id="KW-0418">Kinase</keyword>
<protein>
    <submittedName>
        <fullName evidence="6">Pkinase-domain-containing protein</fullName>
    </submittedName>
</protein>
<dbReference type="SMART" id="SM00220">
    <property type="entry name" value="S_TKc"/>
    <property type="match status" value="1"/>
</dbReference>
<dbReference type="GO" id="GO:0004674">
    <property type="term" value="F:protein serine/threonine kinase activity"/>
    <property type="evidence" value="ECO:0007669"/>
    <property type="project" value="TreeGrafter"/>
</dbReference>
<dbReference type="PROSITE" id="PS00107">
    <property type="entry name" value="PROTEIN_KINASE_ATP"/>
    <property type="match status" value="1"/>
</dbReference>
<feature type="compositionally biased region" description="Polar residues" evidence="4">
    <location>
        <begin position="991"/>
        <end position="1000"/>
    </location>
</feature>
<evidence type="ECO:0000256" key="4">
    <source>
        <dbReference type="SAM" id="MobiDB-lite"/>
    </source>
</evidence>
<dbReference type="PROSITE" id="PS50011">
    <property type="entry name" value="PROTEIN_KINASE_DOM"/>
    <property type="match status" value="1"/>
</dbReference>
<proteinExistence type="predicted"/>
<dbReference type="SUPFAM" id="SSF56112">
    <property type="entry name" value="Protein kinase-like (PK-like)"/>
    <property type="match status" value="1"/>
</dbReference>
<organism evidence="6 7">
    <name type="scientific">Coprinopsis marcescibilis</name>
    <name type="common">Agaric fungus</name>
    <name type="synonym">Psathyrella marcescibilis</name>
    <dbReference type="NCBI Taxonomy" id="230819"/>
    <lineage>
        <taxon>Eukaryota</taxon>
        <taxon>Fungi</taxon>
        <taxon>Dikarya</taxon>
        <taxon>Basidiomycota</taxon>
        <taxon>Agaricomycotina</taxon>
        <taxon>Agaricomycetes</taxon>
        <taxon>Agaricomycetidae</taxon>
        <taxon>Agaricales</taxon>
        <taxon>Agaricineae</taxon>
        <taxon>Psathyrellaceae</taxon>
        <taxon>Coprinopsis</taxon>
    </lineage>
</organism>
<dbReference type="EMBL" id="ML210178">
    <property type="protein sequence ID" value="TFK26123.1"/>
    <property type="molecule type" value="Genomic_DNA"/>
</dbReference>
<dbReference type="OrthoDB" id="193931at2759"/>
<dbReference type="InterPro" id="IPR017441">
    <property type="entry name" value="Protein_kinase_ATP_BS"/>
</dbReference>
<keyword evidence="6" id="KW-0808">Transferase</keyword>
<gene>
    <name evidence="6" type="ORF">FA15DRAFT_693363</name>
</gene>
<evidence type="ECO:0000256" key="3">
    <source>
        <dbReference type="PROSITE-ProRule" id="PRU10141"/>
    </source>
</evidence>
<feature type="compositionally biased region" description="Basic and acidic residues" evidence="4">
    <location>
        <begin position="680"/>
        <end position="689"/>
    </location>
</feature>
<sequence length="1007" mass="109838">MQDDSESPPRAPPIKYTAPLGTRWAKEKAAAGGAAAFDLPTDPKSIGPWILGECIGKGASGRVKIARHRRTRQLAAVKILPIAPLVNSRASLATQQAKSEKQRLGIDREITMMKLMNHPNIMRIYDVYEGEKELFLVLEYVEGGELFDFLVNRGRLPPPEALLYFRQIIYGLNYAHTFSIIHRDLKPENILIASLSPPIIKIADWGMAAFAPPSLQLETSCGSPHYASPEIVNGEKYFGTATDIWSCGVILYALLTGRLPFDDKNVRTLLSKVKSGKYDIPSWIDPLAKDLLTKMLVVDVQKRITIPDILVHPWFNRGPAIASSTATDSTTLPAPFLPPSPSTLARPIASPDLIDPELFSSLRIIWGRHTDVQGLTIQRDLCSPAGQGVHAKAFYFLLNKYRDESLRNRSNDSMDEPLNSRSNAGLHTDKLYLGWDLDSARVARKLDAGPPGLEKAATEEAERSASVSTVGHLIIVEARATDGTVPVARSNQIGRLDSKKRQSHSYSSSPGMVLPRSSISSANSAIPRASVAKRGYTHSVSHSPGQTTQEPRRVTDPIIPSAVRSLPGTPLQTNFFNVDYQISQDHQGRSSVVPSLAALNSSRPSSHSAMDVDIPSFPPRLVNAESRASTAYTVPRTGVLQSIHAAIDNPRTTGGDATTAHLTDISNPTAAPDHKHRPRPRLDASEKENSMPVDDGWTHVDTDKTRGRSAAFGMPVNRQMGKEIGNHLDSSLTRSNTTKIRKDKERKSRPPPLELPSGQHHQRRTMINSPLPVPSPALLPPGNSSKIMASPVVGEFKGWFSNLFSWKGYGATPSSAIFYSSEDSTKSKDPALRMFQSLGFSISRTILDINADNSEIYHCRLDQSVVDSRGVTMKPVRLRLEFNPTVPASPFSIATDNTSIPGGPLSPNPNFLAAPGRSSVLGGRVSSHNTSLTTPLLPTHWEVPLGCACVVGLTYEKGSVSTFRLIRQRLRDLFADSTDASPGPSPCFSPTLPSTPYTTETHQRLGI</sequence>